<proteinExistence type="inferred from homology"/>
<dbReference type="PANTHER" id="PTHR43806:SF11">
    <property type="entry name" value="CEREVISIN-RELATED"/>
    <property type="match status" value="1"/>
</dbReference>
<keyword evidence="4 6" id="KW-0720">Serine protease</keyword>
<accession>A0A7D7LNV2</accession>
<dbReference type="KEGG" id="cbau:H1R16_09460"/>
<evidence type="ECO:0000256" key="1">
    <source>
        <dbReference type="ARBA" id="ARBA00011073"/>
    </source>
</evidence>
<evidence type="ECO:0000313" key="8">
    <source>
        <dbReference type="EMBL" id="MBA5246710.1"/>
    </source>
</evidence>
<dbReference type="PROSITE" id="PS00137">
    <property type="entry name" value="SUBTILASE_HIS"/>
    <property type="match status" value="1"/>
</dbReference>
<dbReference type="RefSeq" id="WP_181886831.1">
    <property type="nucleotide sequence ID" value="NZ_CP059472.1"/>
</dbReference>
<dbReference type="PANTHER" id="PTHR43806">
    <property type="entry name" value="PEPTIDASE S8"/>
    <property type="match status" value="1"/>
</dbReference>
<evidence type="ECO:0000313" key="9">
    <source>
        <dbReference type="EMBL" id="QMS97940.1"/>
    </source>
</evidence>
<dbReference type="SUPFAM" id="SSF52743">
    <property type="entry name" value="Subtilisin-like"/>
    <property type="match status" value="1"/>
</dbReference>
<reference evidence="8" key="4">
    <citation type="submission" date="2020-07" db="EMBL/GenBank/DDBJ databases">
        <authorList>
            <person name="Yang C."/>
        </authorList>
    </citation>
    <scope>NUCLEOTIDE SEQUENCE</scope>
    <source>
        <strain evidence="8">Cx-624</strain>
    </source>
</reference>
<evidence type="ECO:0000256" key="6">
    <source>
        <dbReference type="PROSITE-ProRule" id="PRU01240"/>
    </source>
</evidence>
<keyword evidence="3 6" id="KW-0378">Hydrolase</keyword>
<evidence type="ECO:0000313" key="10">
    <source>
        <dbReference type="Proteomes" id="UP000515349"/>
    </source>
</evidence>
<comment type="similarity">
    <text evidence="1 6">Belongs to the peptidase S8 family.</text>
</comment>
<dbReference type="InterPro" id="IPR000209">
    <property type="entry name" value="Peptidase_S8/S53_dom"/>
</dbReference>
<evidence type="ECO:0000256" key="5">
    <source>
        <dbReference type="PIRSR" id="PIRSR615500-1"/>
    </source>
</evidence>
<gene>
    <name evidence="9" type="ORF">H1R16_09460</name>
    <name evidence="8" type="ORF">H2507_05980</name>
</gene>
<reference evidence="11" key="3">
    <citation type="submission" date="2020-07" db="EMBL/GenBank/DDBJ databases">
        <title>Flavobacterium sp. xlx-214.</title>
        <authorList>
            <person name="Yang C."/>
        </authorList>
    </citation>
    <scope>NUCLEOTIDE SEQUENCE [LARGE SCALE GENOMIC DNA]</scope>
    <source>
        <strain evidence="11">CX-624</strain>
    </source>
</reference>
<dbReference type="Gene3D" id="3.40.50.200">
    <property type="entry name" value="Peptidase S8/S53 domain"/>
    <property type="match status" value="1"/>
</dbReference>
<keyword evidence="11" id="KW-1185">Reference proteome</keyword>
<dbReference type="InterPro" id="IPR022398">
    <property type="entry name" value="Peptidase_S8_His-AS"/>
</dbReference>
<dbReference type="InterPro" id="IPR036852">
    <property type="entry name" value="Peptidase_S8/S53_dom_sf"/>
</dbReference>
<dbReference type="PROSITE" id="PS51892">
    <property type="entry name" value="SUBTILASE"/>
    <property type="match status" value="1"/>
</dbReference>
<protein>
    <submittedName>
        <fullName evidence="9">S8 family serine peptidase</fullName>
    </submittedName>
</protein>
<evidence type="ECO:0000256" key="4">
    <source>
        <dbReference type="ARBA" id="ARBA00022825"/>
    </source>
</evidence>
<dbReference type="Proteomes" id="UP000539710">
    <property type="component" value="Unassembled WGS sequence"/>
</dbReference>
<dbReference type="Pfam" id="PF00082">
    <property type="entry name" value="Peptidase_S8"/>
    <property type="match status" value="1"/>
</dbReference>
<dbReference type="EMBL" id="JACEUX010000002">
    <property type="protein sequence ID" value="MBA5246710.1"/>
    <property type="molecule type" value="Genomic_DNA"/>
</dbReference>
<reference evidence="10" key="2">
    <citation type="submission" date="2020-07" db="EMBL/GenBank/DDBJ databases">
        <title>Chryseobacterium sp.cx-624.</title>
        <authorList>
            <person name="Yang C."/>
        </authorList>
    </citation>
    <scope>NUCLEOTIDE SEQUENCE [LARGE SCALE GENOMIC DNA]</scope>
    <source>
        <strain evidence="10">cx-624</strain>
    </source>
</reference>
<feature type="domain" description="Peptidase S8/S53" evidence="7">
    <location>
        <begin position="148"/>
        <end position="401"/>
    </location>
</feature>
<organism evidence="9 10">
    <name type="scientific">Marnyiella aurantia</name>
    <dbReference type="NCBI Taxonomy" id="2758037"/>
    <lineage>
        <taxon>Bacteria</taxon>
        <taxon>Pseudomonadati</taxon>
        <taxon>Bacteroidota</taxon>
        <taxon>Flavobacteriia</taxon>
        <taxon>Flavobacteriales</taxon>
        <taxon>Weeksellaceae</taxon>
        <taxon>Marnyiella</taxon>
    </lineage>
</organism>
<dbReference type="EMBL" id="CP059472">
    <property type="protein sequence ID" value="QMS97940.1"/>
    <property type="molecule type" value="Genomic_DNA"/>
</dbReference>
<keyword evidence="2 6" id="KW-0645">Protease</keyword>
<dbReference type="GO" id="GO:0006508">
    <property type="term" value="P:proteolysis"/>
    <property type="evidence" value="ECO:0007669"/>
    <property type="project" value="UniProtKB-KW"/>
</dbReference>
<dbReference type="PRINTS" id="PR00723">
    <property type="entry name" value="SUBTILISIN"/>
</dbReference>
<dbReference type="PROSITE" id="PS00138">
    <property type="entry name" value="SUBTILASE_SER"/>
    <property type="match status" value="1"/>
</dbReference>
<reference evidence="9" key="1">
    <citation type="submission" date="2020-07" db="EMBL/GenBank/DDBJ databases">
        <title>Chryseobacterium sp. CX-624.</title>
        <authorList>
            <person name="Yang C."/>
        </authorList>
    </citation>
    <scope>NUCLEOTIDE SEQUENCE</scope>
    <source>
        <strain evidence="9">CX-624</strain>
    </source>
</reference>
<dbReference type="InterPro" id="IPR050131">
    <property type="entry name" value="Peptidase_S8_subtilisin-like"/>
</dbReference>
<name>A0A7D7LNV2_9FLAO</name>
<sequence>MENKKFLVLLQDQNASALKKVEREFKVSLTSSEELSSTNKSYNIINANNGVVYKNLGVAVMDEVDMDQLKSAVNNDRSPVVYFEEERDFFAVNEMNLINDLKVKAAELSSMVAELENFLIKKPLVQEALTEMEWGLKAIGIDRAQFTGKGIDLCILDTGFALSHPDFADRDIVGKSFVPDEVWEKDPYGHGTHCAGTAAGNVRSDTGKRYGIAKDCNLKIGKVLSNKGKGTTSGIIDAIDWALEHKFRIISMSLASPVKLNEKPSAIFEAVGRKAMENNCLLIAAAGNDSKRPAVPAPVASPANCGSIMSVAAIDSQMHIANFSNGGINSAHGGNINVCAPGVDILSARPVKEGANSLYTLMKGTSMAAPHVAGLAALYMEKFPDLRADKIWELLESTAKAIQNLKYRDIGSGLVQFVP</sequence>
<evidence type="ECO:0000313" key="11">
    <source>
        <dbReference type="Proteomes" id="UP000539710"/>
    </source>
</evidence>
<dbReference type="Proteomes" id="UP000515349">
    <property type="component" value="Chromosome"/>
</dbReference>
<dbReference type="InterPro" id="IPR023828">
    <property type="entry name" value="Peptidase_S8_Ser-AS"/>
</dbReference>
<evidence type="ECO:0000259" key="7">
    <source>
        <dbReference type="Pfam" id="PF00082"/>
    </source>
</evidence>
<dbReference type="AlphaFoldDB" id="A0A7D7LNV2"/>
<feature type="active site" description="Charge relay system" evidence="5 6">
    <location>
        <position position="157"/>
    </location>
</feature>
<evidence type="ECO:0000256" key="2">
    <source>
        <dbReference type="ARBA" id="ARBA00022670"/>
    </source>
</evidence>
<feature type="active site" description="Charge relay system" evidence="5 6">
    <location>
        <position position="366"/>
    </location>
</feature>
<dbReference type="InterPro" id="IPR015500">
    <property type="entry name" value="Peptidase_S8_subtilisin-rel"/>
</dbReference>
<evidence type="ECO:0000256" key="3">
    <source>
        <dbReference type="ARBA" id="ARBA00022801"/>
    </source>
</evidence>
<dbReference type="GO" id="GO:0004252">
    <property type="term" value="F:serine-type endopeptidase activity"/>
    <property type="evidence" value="ECO:0007669"/>
    <property type="project" value="UniProtKB-UniRule"/>
</dbReference>
<feature type="active site" description="Charge relay system" evidence="5 6">
    <location>
        <position position="190"/>
    </location>
</feature>